<dbReference type="EMBL" id="JANDHW010000014">
    <property type="protein sequence ID" value="MCP9612827.1"/>
    <property type="molecule type" value="Genomic_DNA"/>
</dbReference>
<evidence type="ECO:0000256" key="1">
    <source>
        <dbReference type="ARBA" id="ARBA00004651"/>
    </source>
</evidence>
<evidence type="ECO:0000256" key="3">
    <source>
        <dbReference type="ARBA" id="ARBA00022692"/>
    </source>
</evidence>
<comment type="caution">
    <text evidence="7">The sequence shown here is derived from an EMBL/GenBank/DDBJ whole genome shotgun (WGS) entry which is preliminary data.</text>
</comment>
<keyword evidence="8" id="KW-1185">Reference proteome</keyword>
<feature type="transmembrane region" description="Helical" evidence="6">
    <location>
        <begin position="79"/>
        <end position="103"/>
    </location>
</feature>
<keyword evidence="5 6" id="KW-0472">Membrane</keyword>
<feature type="transmembrane region" description="Helical" evidence="6">
    <location>
        <begin position="47"/>
        <end position="67"/>
    </location>
</feature>
<organism evidence="7 8">
    <name type="scientific">Coprobacter tertius</name>
    <dbReference type="NCBI Taxonomy" id="2944915"/>
    <lineage>
        <taxon>Bacteria</taxon>
        <taxon>Pseudomonadati</taxon>
        <taxon>Bacteroidota</taxon>
        <taxon>Bacteroidia</taxon>
        <taxon>Bacteroidales</taxon>
        <taxon>Barnesiellaceae</taxon>
        <taxon>Coprobacter</taxon>
    </lineage>
</organism>
<dbReference type="PANTHER" id="PTHR30250">
    <property type="entry name" value="PST FAMILY PREDICTED COLANIC ACID TRANSPORTER"/>
    <property type="match status" value="1"/>
</dbReference>
<feature type="transmembrane region" description="Helical" evidence="6">
    <location>
        <begin position="109"/>
        <end position="133"/>
    </location>
</feature>
<evidence type="ECO:0000256" key="5">
    <source>
        <dbReference type="ARBA" id="ARBA00023136"/>
    </source>
</evidence>
<evidence type="ECO:0000256" key="4">
    <source>
        <dbReference type="ARBA" id="ARBA00022989"/>
    </source>
</evidence>
<evidence type="ECO:0000313" key="8">
    <source>
        <dbReference type="Proteomes" id="UP001205603"/>
    </source>
</evidence>
<keyword evidence="3 6" id="KW-0812">Transmembrane</keyword>
<dbReference type="RefSeq" id="WP_255028189.1">
    <property type="nucleotide sequence ID" value="NZ_JANDHW010000014.1"/>
</dbReference>
<feature type="transmembrane region" description="Helical" evidence="6">
    <location>
        <begin position="7"/>
        <end position="27"/>
    </location>
</feature>
<feature type="transmembrane region" description="Helical" evidence="6">
    <location>
        <begin position="379"/>
        <end position="397"/>
    </location>
</feature>
<protein>
    <submittedName>
        <fullName evidence="7">Oligosaccharide flippase family protein</fullName>
    </submittedName>
</protein>
<feature type="transmembrane region" description="Helical" evidence="6">
    <location>
        <begin position="353"/>
        <end position="373"/>
    </location>
</feature>
<dbReference type="PANTHER" id="PTHR30250:SF11">
    <property type="entry name" value="O-ANTIGEN TRANSPORTER-RELATED"/>
    <property type="match status" value="1"/>
</dbReference>
<keyword evidence="2" id="KW-1003">Cell membrane</keyword>
<evidence type="ECO:0000256" key="6">
    <source>
        <dbReference type="SAM" id="Phobius"/>
    </source>
</evidence>
<feature type="transmembrane region" description="Helical" evidence="6">
    <location>
        <begin position="213"/>
        <end position="234"/>
    </location>
</feature>
<accession>A0ABT1MJL8</accession>
<gene>
    <name evidence="7" type="ORF">NMU02_12075</name>
</gene>
<evidence type="ECO:0000256" key="2">
    <source>
        <dbReference type="ARBA" id="ARBA00022475"/>
    </source>
</evidence>
<sequence>MNFYKASLFNLLASGFLSLINMIIGIIEARILGPEELGRFQLFISTQTIVVTIFSFGIGQASIYFINKLKMPIEELLTTSIKCIIPLAILSSSALFVLMHYWTEYWGEIYTPLLLLFTLGTFSTLFVLAMRPILLAKLQIKKNQFIQYISSFFLLIAISLVFYNYKSISVDILLALIGVANFVAACILFYFFRKIFNINKKINFVLFKRLVVLGIKLSGNNIAMILLTSTPLYFISWMINKESVGYFSRATSILVMATFICTSIGPLLYAKWTMVSEFEMRILVKKAAGVFMLINLGVGAIIFFFAPSIVNLLYGEAYTETIPLVRILSLSLVFIGVKEINYNILVSLGKAHLIFKNLMISFVLLIILLFLFIPFGLKGSVWSVVISTIITTFMLSLDSKKVSIIKIKDFFYLMNYSEMMMMLNKIIK</sequence>
<proteinExistence type="predicted"/>
<feature type="transmembrane region" description="Helical" evidence="6">
    <location>
        <begin position="172"/>
        <end position="192"/>
    </location>
</feature>
<reference evidence="7 8" key="1">
    <citation type="submission" date="2022-07" db="EMBL/GenBank/DDBJ databases">
        <title>Fecal culturing of patients with breast cancer.</title>
        <authorList>
            <person name="Teng N.M.Y."/>
            <person name="Kiu R."/>
            <person name="Evans R."/>
            <person name="Baker D.J."/>
            <person name="Zenner C."/>
            <person name="Robinson S.D."/>
            <person name="Hall L.J."/>
        </authorList>
    </citation>
    <scope>NUCLEOTIDE SEQUENCE [LARGE SCALE GENOMIC DNA]</scope>
    <source>
        <strain evidence="7 8">LH1063</strain>
    </source>
</reference>
<dbReference type="InterPro" id="IPR002797">
    <property type="entry name" value="Polysacc_synth"/>
</dbReference>
<feature type="transmembrane region" description="Helical" evidence="6">
    <location>
        <begin position="145"/>
        <end position="166"/>
    </location>
</feature>
<feature type="transmembrane region" description="Helical" evidence="6">
    <location>
        <begin position="246"/>
        <end position="269"/>
    </location>
</feature>
<dbReference type="Proteomes" id="UP001205603">
    <property type="component" value="Unassembled WGS sequence"/>
</dbReference>
<name>A0ABT1MJL8_9BACT</name>
<evidence type="ECO:0000313" key="7">
    <source>
        <dbReference type="EMBL" id="MCP9612827.1"/>
    </source>
</evidence>
<dbReference type="Pfam" id="PF01943">
    <property type="entry name" value="Polysacc_synt"/>
    <property type="match status" value="1"/>
</dbReference>
<keyword evidence="4 6" id="KW-1133">Transmembrane helix</keyword>
<dbReference type="InterPro" id="IPR050833">
    <property type="entry name" value="Poly_Biosynth_Transport"/>
</dbReference>
<comment type="subcellular location">
    <subcellularLocation>
        <location evidence="1">Cell membrane</location>
        <topology evidence="1">Multi-pass membrane protein</topology>
    </subcellularLocation>
</comment>
<feature type="transmembrane region" description="Helical" evidence="6">
    <location>
        <begin position="322"/>
        <end position="341"/>
    </location>
</feature>
<feature type="transmembrane region" description="Helical" evidence="6">
    <location>
        <begin position="290"/>
        <end position="310"/>
    </location>
</feature>